<evidence type="ECO:0000256" key="2">
    <source>
        <dbReference type="ARBA" id="ARBA00022771"/>
    </source>
</evidence>
<evidence type="ECO:0000313" key="6">
    <source>
        <dbReference type="EMBL" id="MBJ7603479.1"/>
    </source>
</evidence>
<comment type="caution">
    <text evidence="6">The sequence shown here is derived from an EMBL/GenBank/DDBJ whole genome shotgun (WGS) entry which is preliminary data.</text>
</comment>
<evidence type="ECO:0000313" key="7">
    <source>
        <dbReference type="Proteomes" id="UP000620075"/>
    </source>
</evidence>
<gene>
    <name evidence="6" type="ORF">JF888_09875</name>
</gene>
<dbReference type="Pfam" id="PF06831">
    <property type="entry name" value="H2TH"/>
    <property type="match status" value="1"/>
</dbReference>
<dbReference type="InterPro" id="IPR000214">
    <property type="entry name" value="Znf_DNA_glyclase/AP_lyase"/>
</dbReference>
<evidence type="ECO:0000259" key="5">
    <source>
        <dbReference type="PROSITE" id="PS51066"/>
    </source>
</evidence>
<keyword evidence="2 4" id="KW-0863">Zinc-finger</keyword>
<dbReference type="PANTHER" id="PTHR42697">
    <property type="entry name" value="ENDONUCLEASE 8"/>
    <property type="match status" value="1"/>
</dbReference>
<evidence type="ECO:0000256" key="4">
    <source>
        <dbReference type="PROSITE-ProRule" id="PRU00391"/>
    </source>
</evidence>
<dbReference type="SMART" id="SM01232">
    <property type="entry name" value="H2TH"/>
    <property type="match status" value="1"/>
</dbReference>
<dbReference type="RefSeq" id="WP_338179561.1">
    <property type="nucleotide sequence ID" value="NZ_JAEKNQ010000036.1"/>
</dbReference>
<dbReference type="PANTHER" id="PTHR42697:SF1">
    <property type="entry name" value="ENDONUCLEASE 8"/>
    <property type="match status" value="1"/>
</dbReference>
<name>A0A934KDI1_9BACT</name>
<dbReference type="GO" id="GO:0003684">
    <property type="term" value="F:damaged DNA binding"/>
    <property type="evidence" value="ECO:0007669"/>
    <property type="project" value="InterPro"/>
</dbReference>
<dbReference type="GO" id="GO:0000703">
    <property type="term" value="F:oxidized pyrimidine nucleobase lesion DNA N-glycosylase activity"/>
    <property type="evidence" value="ECO:0007669"/>
    <property type="project" value="TreeGrafter"/>
</dbReference>
<dbReference type="Proteomes" id="UP000620075">
    <property type="component" value="Unassembled WGS sequence"/>
</dbReference>
<dbReference type="GO" id="GO:0006284">
    <property type="term" value="P:base-excision repair"/>
    <property type="evidence" value="ECO:0007669"/>
    <property type="project" value="InterPro"/>
</dbReference>
<evidence type="ECO:0000256" key="1">
    <source>
        <dbReference type="ARBA" id="ARBA00022723"/>
    </source>
</evidence>
<accession>A0A934KDI1</accession>
<protein>
    <recommendedName>
        <fullName evidence="5">FPG-type domain-containing protein</fullName>
    </recommendedName>
</protein>
<dbReference type="SUPFAM" id="SSF57716">
    <property type="entry name" value="Glucocorticoid receptor-like (DNA-binding domain)"/>
    <property type="match status" value="1"/>
</dbReference>
<proteinExistence type="predicted"/>
<dbReference type="InterPro" id="IPR015886">
    <property type="entry name" value="H2TH_FPG"/>
</dbReference>
<keyword evidence="3" id="KW-0862">Zinc</keyword>
<dbReference type="GO" id="GO:0008270">
    <property type="term" value="F:zinc ion binding"/>
    <property type="evidence" value="ECO:0007669"/>
    <property type="project" value="UniProtKB-KW"/>
</dbReference>
<keyword evidence="1" id="KW-0479">Metal-binding</keyword>
<sequence length="181" mass="19599">MRAGASARGARAILEFGDWLAVCFSAPLVELTQEPLAGIAHLGPDILAADVSWVEIMRRARALGPVSLGELLLDQRVCCGIGNVYKCEALWTLGVDPWLLSDALTDESLTQLFATARHAMQANLSGGFERRFESGRPRAVHGRRGRPCPRCGTTVAARLQGEQARWTYFCPTCQRTGASAS</sequence>
<dbReference type="PROSITE" id="PS51066">
    <property type="entry name" value="ZF_FPG_2"/>
    <property type="match status" value="1"/>
</dbReference>
<evidence type="ECO:0000256" key="3">
    <source>
        <dbReference type="ARBA" id="ARBA00022833"/>
    </source>
</evidence>
<dbReference type="Gene3D" id="1.10.8.50">
    <property type="match status" value="1"/>
</dbReference>
<dbReference type="EMBL" id="JAEKNQ010000036">
    <property type="protein sequence ID" value="MBJ7603479.1"/>
    <property type="molecule type" value="Genomic_DNA"/>
</dbReference>
<organism evidence="6 7">
    <name type="scientific">Candidatus Dormiibacter inghamiae</name>
    <dbReference type="NCBI Taxonomy" id="3127013"/>
    <lineage>
        <taxon>Bacteria</taxon>
        <taxon>Bacillati</taxon>
        <taxon>Candidatus Dormiibacterota</taxon>
        <taxon>Candidatus Dormibacteria</taxon>
        <taxon>Candidatus Dormibacterales</taxon>
        <taxon>Candidatus Dormibacteraceae</taxon>
        <taxon>Candidatus Dormiibacter</taxon>
    </lineage>
</organism>
<dbReference type="SUPFAM" id="SSF46946">
    <property type="entry name" value="S13-like H2TH domain"/>
    <property type="match status" value="1"/>
</dbReference>
<feature type="domain" description="FPG-type" evidence="5">
    <location>
        <begin position="139"/>
        <end position="175"/>
    </location>
</feature>
<dbReference type="AlphaFoldDB" id="A0A934KDI1"/>
<dbReference type="GO" id="GO:0003906">
    <property type="term" value="F:DNA-(apurinic or apyrimidinic site) endonuclease activity"/>
    <property type="evidence" value="ECO:0007669"/>
    <property type="project" value="InterPro"/>
</dbReference>
<dbReference type="InterPro" id="IPR010979">
    <property type="entry name" value="Ribosomal_uS13-like_H2TH"/>
</dbReference>
<reference evidence="6 7" key="1">
    <citation type="submission" date="2020-10" db="EMBL/GenBank/DDBJ databases">
        <title>Ca. Dormibacterota MAGs.</title>
        <authorList>
            <person name="Montgomery K."/>
        </authorList>
    </citation>
    <scope>NUCLEOTIDE SEQUENCE [LARGE SCALE GENOMIC DNA]</scope>
    <source>
        <strain evidence="6">SC8811_S16_3</strain>
    </source>
</reference>